<evidence type="ECO:0000313" key="4">
    <source>
        <dbReference type="EMBL" id="MFC1434983.1"/>
    </source>
</evidence>
<dbReference type="PROSITE" id="PS50022">
    <property type="entry name" value="FA58C_3"/>
    <property type="match status" value="1"/>
</dbReference>
<reference evidence="4 5" key="1">
    <citation type="submission" date="2024-09" db="EMBL/GenBank/DDBJ databases">
        <authorList>
            <person name="Lee S.D."/>
        </authorList>
    </citation>
    <scope>NUCLEOTIDE SEQUENCE [LARGE SCALE GENOMIC DNA]</scope>
    <source>
        <strain evidence="4 5">N1-3</strain>
    </source>
</reference>
<gene>
    <name evidence="4" type="ORF">ACEZDB_30510</name>
</gene>
<evidence type="ECO:0000256" key="1">
    <source>
        <dbReference type="SAM" id="MobiDB-lite"/>
    </source>
</evidence>
<feature type="region of interest" description="Disordered" evidence="1">
    <location>
        <begin position="140"/>
        <end position="219"/>
    </location>
</feature>
<name>A0ABV6XAA3_9ACTN</name>
<feature type="compositionally biased region" description="Low complexity" evidence="1">
    <location>
        <begin position="174"/>
        <end position="214"/>
    </location>
</feature>
<dbReference type="Gene3D" id="2.60.120.260">
    <property type="entry name" value="Galactose-binding domain-like"/>
    <property type="match status" value="1"/>
</dbReference>
<dbReference type="Pfam" id="PF00754">
    <property type="entry name" value="F5_F8_type_C"/>
    <property type="match status" value="1"/>
</dbReference>
<evidence type="ECO:0000259" key="3">
    <source>
        <dbReference type="PROSITE" id="PS50022"/>
    </source>
</evidence>
<protein>
    <submittedName>
        <fullName evidence="4">Discoidin domain-containing protein</fullName>
    </submittedName>
</protein>
<dbReference type="RefSeq" id="WP_380557669.1">
    <property type="nucleotide sequence ID" value="NZ_JBHEZY010000016.1"/>
</dbReference>
<keyword evidence="2" id="KW-0812">Transmembrane</keyword>
<accession>A0ABV6XAA3</accession>
<dbReference type="InterPro" id="IPR000421">
    <property type="entry name" value="FA58C"/>
</dbReference>
<comment type="caution">
    <text evidence="4">The sequence shown here is derived from an EMBL/GenBank/DDBJ whole genome shotgun (WGS) entry which is preliminary data.</text>
</comment>
<keyword evidence="2" id="KW-0472">Membrane</keyword>
<dbReference type="EMBL" id="JBHEZY010000016">
    <property type="protein sequence ID" value="MFC1434983.1"/>
    <property type="molecule type" value="Genomic_DNA"/>
</dbReference>
<proteinExistence type="predicted"/>
<evidence type="ECO:0000256" key="2">
    <source>
        <dbReference type="SAM" id="Phobius"/>
    </source>
</evidence>
<feature type="region of interest" description="Disordered" evidence="1">
    <location>
        <begin position="34"/>
        <end position="72"/>
    </location>
</feature>
<organism evidence="4 5">
    <name type="scientific">Streptacidiphilus alkalitolerans</name>
    <dbReference type="NCBI Taxonomy" id="3342712"/>
    <lineage>
        <taxon>Bacteria</taxon>
        <taxon>Bacillati</taxon>
        <taxon>Actinomycetota</taxon>
        <taxon>Actinomycetes</taxon>
        <taxon>Kitasatosporales</taxon>
        <taxon>Streptomycetaceae</taxon>
        <taxon>Streptacidiphilus</taxon>
    </lineage>
</organism>
<dbReference type="SUPFAM" id="SSF49785">
    <property type="entry name" value="Galactose-binding domain-like"/>
    <property type="match status" value="1"/>
</dbReference>
<dbReference type="SMART" id="SM00231">
    <property type="entry name" value="FA58C"/>
    <property type="match status" value="1"/>
</dbReference>
<dbReference type="InterPro" id="IPR008979">
    <property type="entry name" value="Galactose-bd-like_sf"/>
</dbReference>
<sequence>MAKQRDDTGEADTARIPLLGETALVRPYVQQAVVEPTEEIDSSPEPGTPGSAGSRPPVARPTRPQPSDRGRRAVAVVVGSSTAVRRDHRRRTALLVGVGGLLLAGLGLAVAGAAHLLPGGADGPAGQSAPMVDATLASADAAGGPAHPATPSHGAGGPALDSASARPSATGRTSVAPSASPSASSDSSTPASGPVAPAGRTGTAAPAPGTAGDPDLALHASARDDGHTQTYTAANAVDGDPDSYWESTDNAFPQSLTVDLGAKHTVGRLQLRLPPLAAWGARTQTLAVLGSGDGTSFATLSGPAGYTFDPRGGNAVTVLLPAHSPVRYLRLTFTGNTGWPAGQLSDLQAYAS</sequence>
<feature type="transmembrane region" description="Helical" evidence="2">
    <location>
        <begin position="93"/>
        <end position="117"/>
    </location>
</feature>
<dbReference type="Proteomes" id="UP001592530">
    <property type="component" value="Unassembled WGS sequence"/>
</dbReference>
<keyword evidence="2" id="KW-1133">Transmembrane helix</keyword>
<feature type="domain" description="F5/8 type C" evidence="3">
    <location>
        <begin position="203"/>
        <end position="352"/>
    </location>
</feature>
<evidence type="ECO:0000313" key="5">
    <source>
        <dbReference type="Proteomes" id="UP001592530"/>
    </source>
</evidence>